<proteinExistence type="predicted"/>
<keyword evidence="2" id="KW-1185">Reference proteome</keyword>
<name>A0A1M5S3U6_9BACT</name>
<gene>
    <name evidence="1" type="ORF">SAMN02745124_00146</name>
</gene>
<organism evidence="1 2">
    <name type="scientific">Desulfofustis glycolicus DSM 9705</name>
    <dbReference type="NCBI Taxonomy" id="1121409"/>
    <lineage>
        <taxon>Bacteria</taxon>
        <taxon>Pseudomonadati</taxon>
        <taxon>Thermodesulfobacteriota</taxon>
        <taxon>Desulfobulbia</taxon>
        <taxon>Desulfobulbales</taxon>
        <taxon>Desulfocapsaceae</taxon>
        <taxon>Desulfofustis</taxon>
    </lineage>
</organism>
<dbReference type="RefSeq" id="WP_073372913.1">
    <property type="nucleotide sequence ID" value="NZ_FQXS01000001.1"/>
</dbReference>
<dbReference type="STRING" id="1121409.SAMN02745124_00146"/>
<evidence type="ECO:0000313" key="2">
    <source>
        <dbReference type="Proteomes" id="UP000184139"/>
    </source>
</evidence>
<dbReference type="AlphaFoldDB" id="A0A1M5S3U6"/>
<accession>A0A1M5S3U6</accession>
<dbReference type="EMBL" id="FQXS01000001">
    <property type="protein sequence ID" value="SHH33110.1"/>
    <property type="molecule type" value="Genomic_DNA"/>
</dbReference>
<evidence type="ECO:0000313" key="1">
    <source>
        <dbReference type="EMBL" id="SHH33110.1"/>
    </source>
</evidence>
<sequence length="142" mass="15398">MEKTLRLAIAAVAVLFVLTGVLLVAVNAQAASYEVTFMYTADPEAPPDGFALYRRRGDERLTVLDDIGPTQRSFVVELPDPDALHCDTYFMAAFFGGGHNGPYSRAYPLCPQFPLPAGDEVRISGSAVFDLIMRRVDAPGGE</sequence>
<dbReference type="Proteomes" id="UP000184139">
    <property type="component" value="Unassembled WGS sequence"/>
</dbReference>
<protein>
    <submittedName>
        <fullName evidence="1">Uncharacterized protein</fullName>
    </submittedName>
</protein>
<reference evidence="1 2" key="1">
    <citation type="submission" date="2016-11" db="EMBL/GenBank/DDBJ databases">
        <authorList>
            <person name="Jaros S."/>
            <person name="Januszkiewicz K."/>
            <person name="Wedrychowicz H."/>
        </authorList>
    </citation>
    <scope>NUCLEOTIDE SEQUENCE [LARGE SCALE GENOMIC DNA]</scope>
    <source>
        <strain evidence="1 2">DSM 9705</strain>
    </source>
</reference>